<protein>
    <submittedName>
        <fullName evidence="1">Uncharacterized protein</fullName>
    </submittedName>
</protein>
<sequence length="46" mass="5056">MKIIALMIAILLLKAAKCIAYASEFLGDCALWIIDQCDPDSQRKAS</sequence>
<organism evidence="1 2">
    <name type="scientific">Shinella curvata</name>
    <dbReference type="NCBI Taxonomy" id="1817964"/>
    <lineage>
        <taxon>Bacteria</taxon>
        <taxon>Pseudomonadati</taxon>
        <taxon>Pseudomonadota</taxon>
        <taxon>Alphaproteobacteria</taxon>
        <taxon>Hyphomicrobiales</taxon>
        <taxon>Rhizobiaceae</taxon>
        <taxon>Shinella</taxon>
    </lineage>
</organism>
<dbReference type="EMBL" id="WHSC02000007">
    <property type="protein sequence ID" value="MDO6123234.1"/>
    <property type="molecule type" value="Genomic_DNA"/>
</dbReference>
<gene>
    <name evidence="1" type="ORF">GB928_018760</name>
</gene>
<keyword evidence="2" id="KW-1185">Reference proteome</keyword>
<proteinExistence type="predicted"/>
<comment type="caution">
    <text evidence="1">The sequence shown here is derived from an EMBL/GenBank/DDBJ whole genome shotgun (WGS) entry which is preliminary data.</text>
</comment>
<evidence type="ECO:0000313" key="2">
    <source>
        <dbReference type="Proteomes" id="UP001177080"/>
    </source>
</evidence>
<accession>A0ABT8XHL3</accession>
<reference evidence="1" key="1">
    <citation type="submission" date="2022-04" db="EMBL/GenBank/DDBJ databases">
        <title>Shinella lacus sp. nov., a novel member of the genus Shinella from water.</title>
        <authorList>
            <person name="Deng Y."/>
        </authorList>
    </citation>
    <scope>NUCLEOTIDE SEQUENCE</scope>
    <source>
        <strain evidence="1">JCM 31239</strain>
    </source>
</reference>
<evidence type="ECO:0000313" key="1">
    <source>
        <dbReference type="EMBL" id="MDO6123234.1"/>
    </source>
</evidence>
<name>A0ABT8XHL3_9HYPH</name>
<dbReference type="RefSeq" id="WP_244760856.1">
    <property type="nucleotide sequence ID" value="NZ_JALJCJ010000002.1"/>
</dbReference>
<dbReference type="Proteomes" id="UP001177080">
    <property type="component" value="Unassembled WGS sequence"/>
</dbReference>